<dbReference type="CDD" id="cd05233">
    <property type="entry name" value="SDR_c"/>
    <property type="match status" value="1"/>
</dbReference>
<comment type="caution">
    <text evidence="3">The sequence shown here is derived from an EMBL/GenBank/DDBJ whole genome shotgun (WGS) entry which is preliminary data.</text>
</comment>
<evidence type="ECO:0000256" key="1">
    <source>
        <dbReference type="ARBA" id="ARBA00006484"/>
    </source>
</evidence>
<dbReference type="InterPro" id="IPR020904">
    <property type="entry name" value="Sc_DH/Rdtase_CS"/>
</dbReference>
<keyword evidence="4" id="KW-1185">Reference proteome</keyword>
<sequence length="251" mass="26856">MKLNNKVILITGAAGEIGMATVKSFLNEGAKVMMADWNISVLSEYSKDLPGEHDFIQADVSSEDDNLEMVRATLARFGRIDVFVANAGVEGKIGPIDECSLQDFQRVMSINVNGVWLGLKAVLPAMKAHGGSIIITSSGAGVQGSPNMMSYNTSKHAAIGLMRCAAKEFAPFNIRVNTVNPGPLDTRMMRSIEEGYAPGNAAFFKSQLEQVTPMGRYGRADEITGMMVFLASDDASYCTGGTYMVDGGNSC</sequence>
<dbReference type="Gene3D" id="3.40.50.720">
    <property type="entry name" value="NAD(P)-binding Rossmann-like Domain"/>
    <property type="match status" value="1"/>
</dbReference>
<gene>
    <name evidence="3" type="ORF">GCM10022414_18000</name>
</gene>
<organism evidence="3 4">
    <name type="scientific">Zhongshania borealis</name>
    <dbReference type="NCBI Taxonomy" id="889488"/>
    <lineage>
        <taxon>Bacteria</taxon>
        <taxon>Pseudomonadati</taxon>
        <taxon>Pseudomonadota</taxon>
        <taxon>Gammaproteobacteria</taxon>
        <taxon>Cellvibrionales</taxon>
        <taxon>Spongiibacteraceae</taxon>
        <taxon>Zhongshania</taxon>
    </lineage>
</organism>
<reference evidence="4" key="1">
    <citation type="journal article" date="2019" name="Int. J. Syst. Evol. Microbiol.">
        <title>The Global Catalogue of Microorganisms (GCM) 10K type strain sequencing project: providing services to taxonomists for standard genome sequencing and annotation.</title>
        <authorList>
            <consortium name="The Broad Institute Genomics Platform"/>
            <consortium name="The Broad Institute Genome Sequencing Center for Infectious Disease"/>
            <person name="Wu L."/>
            <person name="Ma J."/>
        </authorList>
    </citation>
    <scope>NUCLEOTIDE SEQUENCE [LARGE SCALE GENOMIC DNA]</scope>
    <source>
        <strain evidence="4">JCM 17304</strain>
    </source>
</reference>
<evidence type="ECO:0000313" key="4">
    <source>
        <dbReference type="Proteomes" id="UP001500392"/>
    </source>
</evidence>
<dbReference type="PROSITE" id="PS00061">
    <property type="entry name" value="ADH_SHORT"/>
    <property type="match status" value="1"/>
</dbReference>
<dbReference type="InterPro" id="IPR036291">
    <property type="entry name" value="NAD(P)-bd_dom_sf"/>
</dbReference>
<dbReference type="Proteomes" id="UP001500392">
    <property type="component" value="Unassembled WGS sequence"/>
</dbReference>
<dbReference type="EMBL" id="BAABDM010000002">
    <property type="protein sequence ID" value="GAA4094403.1"/>
    <property type="molecule type" value="Genomic_DNA"/>
</dbReference>
<dbReference type="PANTHER" id="PTHR24321">
    <property type="entry name" value="DEHYDROGENASES, SHORT CHAIN"/>
    <property type="match status" value="1"/>
</dbReference>
<accession>A0ABP7WRC6</accession>
<dbReference type="Pfam" id="PF13561">
    <property type="entry name" value="adh_short_C2"/>
    <property type="match status" value="1"/>
</dbReference>
<proteinExistence type="inferred from homology"/>
<comment type="similarity">
    <text evidence="1">Belongs to the short-chain dehydrogenases/reductases (SDR) family.</text>
</comment>
<dbReference type="PRINTS" id="PR00081">
    <property type="entry name" value="GDHRDH"/>
</dbReference>
<evidence type="ECO:0000313" key="3">
    <source>
        <dbReference type="EMBL" id="GAA4094403.1"/>
    </source>
</evidence>
<protein>
    <submittedName>
        <fullName evidence="3">SDR family oxidoreductase</fullName>
    </submittedName>
</protein>
<dbReference type="PANTHER" id="PTHR24321:SF8">
    <property type="entry name" value="ESTRADIOL 17-BETA-DEHYDROGENASE 8-RELATED"/>
    <property type="match status" value="1"/>
</dbReference>
<keyword evidence="2" id="KW-0560">Oxidoreductase</keyword>
<dbReference type="RefSeq" id="WP_344934873.1">
    <property type="nucleotide sequence ID" value="NZ_BAABDM010000002.1"/>
</dbReference>
<evidence type="ECO:0000256" key="2">
    <source>
        <dbReference type="ARBA" id="ARBA00023002"/>
    </source>
</evidence>
<name>A0ABP7WRC6_9GAMM</name>
<dbReference type="SUPFAM" id="SSF51735">
    <property type="entry name" value="NAD(P)-binding Rossmann-fold domains"/>
    <property type="match status" value="1"/>
</dbReference>
<dbReference type="InterPro" id="IPR002347">
    <property type="entry name" value="SDR_fam"/>
</dbReference>